<accession>A0A6P8ISN1</accession>
<feature type="domain" description="SCP" evidence="2">
    <location>
        <begin position="24"/>
        <end position="134"/>
    </location>
</feature>
<dbReference type="InterPro" id="IPR001283">
    <property type="entry name" value="CRISP-related"/>
</dbReference>
<organism evidence="3 4">
    <name type="scientific">Actinia tenebrosa</name>
    <name type="common">Australian red waratah sea anemone</name>
    <dbReference type="NCBI Taxonomy" id="6105"/>
    <lineage>
        <taxon>Eukaryota</taxon>
        <taxon>Metazoa</taxon>
        <taxon>Cnidaria</taxon>
        <taxon>Anthozoa</taxon>
        <taxon>Hexacorallia</taxon>
        <taxon>Actiniaria</taxon>
        <taxon>Actiniidae</taxon>
        <taxon>Actinia</taxon>
    </lineage>
</organism>
<name>A0A6P8ISN1_ACTTE</name>
<proteinExistence type="predicted"/>
<dbReference type="PANTHER" id="PTHR10334">
    <property type="entry name" value="CYSTEINE-RICH SECRETORY PROTEIN-RELATED"/>
    <property type="match status" value="1"/>
</dbReference>
<evidence type="ECO:0000256" key="1">
    <source>
        <dbReference type="SAM" id="SignalP"/>
    </source>
</evidence>
<dbReference type="KEGG" id="aten:116304328"/>
<keyword evidence="3" id="KW-1185">Reference proteome</keyword>
<dbReference type="PRINTS" id="PR00837">
    <property type="entry name" value="V5TPXLIKE"/>
</dbReference>
<dbReference type="GeneID" id="116304328"/>
<dbReference type="RefSeq" id="XP_031569907.1">
    <property type="nucleotide sequence ID" value="XM_031714047.1"/>
</dbReference>
<evidence type="ECO:0000313" key="4">
    <source>
        <dbReference type="RefSeq" id="XP_031569907.1"/>
    </source>
</evidence>
<dbReference type="Pfam" id="PF00188">
    <property type="entry name" value="CAP"/>
    <property type="match status" value="1"/>
</dbReference>
<dbReference type="Gene3D" id="3.40.33.10">
    <property type="entry name" value="CAP"/>
    <property type="match status" value="2"/>
</dbReference>
<evidence type="ECO:0000259" key="2">
    <source>
        <dbReference type="SMART" id="SM00198"/>
    </source>
</evidence>
<dbReference type="AlphaFoldDB" id="A0A6P8ISN1"/>
<dbReference type="Proteomes" id="UP000515163">
    <property type="component" value="Unplaced"/>
</dbReference>
<gene>
    <name evidence="4" type="primary">LOC116304328</name>
</gene>
<dbReference type="SUPFAM" id="SSF55797">
    <property type="entry name" value="PR-1-like"/>
    <property type="match status" value="1"/>
</dbReference>
<keyword evidence="1" id="KW-0732">Signal</keyword>
<sequence>MESFKIVTVVLSSTFLLASLTNALSVDACLERHNKYRNRHGAPPLKWDSYLAKHALEWANELSRLGKLKRDTQKKYSEYDRYREAGGCEAAPDYAPPFTSQFTQLVWKFTERLGVAVVDDIVVARYHPPGNFPGEFVTEVRCRDEKKVKKVYKNT</sequence>
<dbReference type="InterPro" id="IPR014044">
    <property type="entry name" value="CAP_dom"/>
</dbReference>
<dbReference type="SMART" id="SM00198">
    <property type="entry name" value="SCP"/>
    <property type="match status" value="1"/>
</dbReference>
<reference evidence="4" key="1">
    <citation type="submission" date="2025-08" db="UniProtKB">
        <authorList>
            <consortium name="RefSeq"/>
        </authorList>
    </citation>
    <scope>IDENTIFICATION</scope>
    <source>
        <tissue evidence="4">Tentacle</tissue>
    </source>
</reference>
<protein>
    <submittedName>
        <fullName evidence="4">Ectin-like</fullName>
    </submittedName>
</protein>
<dbReference type="OrthoDB" id="6018770at2759"/>
<dbReference type="FunCoup" id="A0A6P8ISN1">
    <property type="interactions" value="246"/>
</dbReference>
<feature type="signal peptide" evidence="1">
    <location>
        <begin position="1"/>
        <end position="23"/>
    </location>
</feature>
<dbReference type="InterPro" id="IPR035940">
    <property type="entry name" value="CAP_sf"/>
</dbReference>
<dbReference type="InParanoid" id="A0A6P8ISN1"/>
<feature type="chain" id="PRO_5027595529" evidence="1">
    <location>
        <begin position="24"/>
        <end position="155"/>
    </location>
</feature>
<evidence type="ECO:0000313" key="3">
    <source>
        <dbReference type="Proteomes" id="UP000515163"/>
    </source>
</evidence>